<dbReference type="AlphaFoldDB" id="A0A6A5YGC2"/>
<keyword evidence="4" id="KW-1185">Reference proteome</keyword>
<name>A0A6A5YGC2_9PLEO</name>
<accession>A0A6A5YGC2</accession>
<dbReference type="EMBL" id="ML977368">
    <property type="protein sequence ID" value="KAF2105960.1"/>
    <property type="molecule type" value="Genomic_DNA"/>
</dbReference>
<evidence type="ECO:0000256" key="1">
    <source>
        <dbReference type="SAM" id="MobiDB-lite"/>
    </source>
</evidence>
<dbReference type="PANTHER" id="PTHR24148:SF73">
    <property type="entry name" value="HET DOMAIN PROTEIN (AFU_ORTHOLOGUE AFUA_8G01020)"/>
    <property type="match status" value="1"/>
</dbReference>
<dbReference type="OrthoDB" id="3553147at2759"/>
<organism evidence="3 4">
    <name type="scientific">Lophiotrema nucula</name>
    <dbReference type="NCBI Taxonomy" id="690887"/>
    <lineage>
        <taxon>Eukaryota</taxon>
        <taxon>Fungi</taxon>
        <taxon>Dikarya</taxon>
        <taxon>Ascomycota</taxon>
        <taxon>Pezizomycotina</taxon>
        <taxon>Dothideomycetes</taxon>
        <taxon>Pleosporomycetidae</taxon>
        <taxon>Pleosporales</taxon>
        <taxon>Lophiotremataceae</taxon>
        <taxon>Lophiotrema</taxon>
    </lineage>
</organism>
<evidence type="ECO:0000313" key="3">
    <source>
        <dbReference type="EMBL" id="KAF2105960.1"/>
    </source>
</evidence>
<feature type="region of interest" description="Disordered" evidence="1">
    <location>
        <begin position="686"/>
        <end position="708"/>
    </location>
</feature>
<dbReference type="PANTHER" id="PTHR24148">
    <property type="entry name" value="ANKYRIN REPEAT DOMAIN-CONTAINING PROTEIN 39 HOMOLOG-RELATED"/>
    <property type="match status" value="1"/>
</dbReference>
<protein>
    <submittedName>
        <fullName evidence="3">Heterokaryon incompatibility protein-domain-containing protein</fullName>
    </submittedName>
</protein>
<feature type="domain" description="Heterokaryon incompatibility" evidence="2">
    <location>
        <begin position="81"/>
        <end position="214"/>
    </location>
</feature>
<dbReference type="InterPro" id="IPR052895">
    <property type="entry name" value="HetReg/Transcr_Mod"/>
</dbReference>
<dbReference type="Proteomes" id="UP000799770">
    <property type="component" value="Unassembled WGS sequence"/>
</dbReference>
<reference evidence="3" key="1">
    <citation type="journal article" date="2020" name="Stud. Mycol.">
        <title>101 Dothideomycetes genomes: a test case for predicting lifestyles and emergence of pathogens.</title>
        <authorList>
            <person name="Haridas S."/>
            <person name="Albert R."/>
            <person name="Binder M."/>
            <person name="Bloem J."/>
            <person name="Labutti K."/>
            <person name="Salamov A."/>
            <person name="Andreopoulos B."/>
            <person name="Baker S."/>
            <person name="Barry K."/>
            <person name="Bills G."/>
            <person name="Bluhm B."/>
            <person name="Cannon C."/>
            <person name="Castanera R."/>
            <person name="Culley D."/>
            <person name="Daum C."/>
            <person name="Ezra D."/>
            <person name="Gonzalez J."/>
            <person name="Henrissat B."/>
            <person name="Kuo A."/>
            <person name="Liang C."/>
            <person name="Lipzen A."/>
            <person name="Lutzoni F."/>
            <person name="Magnuson J."/>
            <person name="Mondo S."/>
            <person name="Nolan M."/>
            <person name="Ohm R."/>
            <person name="Pangilinan J."/>
            <person name="Park H.-J."/>
            <person name="Ramirez L."/>
            <person name="Alfaro M."/>
            <person name="Sun H."/>
            <person name="Tritt A."/>
            <person name="Yoshinaga Y."/>
            <person name="Zwiers L.-H."/>
            <person name="Turgeon B."/>
            <person name="Goodwin S."/>
            <person name="Spatafora J."/>
            <person name="Crous P."/>
            <person name="Grigoriev I."/>
        </authorList>
    </citation>
    <scope>NUCLEOTIDE SEQUENCE</scope>
    <source>
        <strain evidence="3">CBS 627.86</strain>
    </source>
</reference>
<sequence>MDTAPSCGCKKPDVDEIGEGRYCLGCGALVQESLVPSGFRYQPLVFDTSIRLVRLEARSREDPIVCNISHTTLAEADHPSFEALSYTWGDVELSRNVYSSGGTLKVTANCEAALRDLRHPSHDRYLWIDALCINQQSDEEKNHQVPLMSSIYAAARRVVIYLGTESDTPVDPHRLFALLQRGQASDEITGRLTQVEVSLFLSRPWFSRVWVLQEIAVAKEAILVWGSATLDWRLLSAVRMNHLRLQPVNDLDKLFLVLMTLSYAYKVPPAFSFANRGKRPLDDLVSLIHTARSCQSTDPRDKVFALLGLLDDANYTLKPDYEKPVVTVYVELVINFIASYNHLDILSFAGRETEEELSHVREVASKTRLIEWFGSLYRPEMRRLDGHPGRPPWQPPSTAYVDVSSKWEEWRRVVNERWERARLRDNISYLSPDRAQEYCKDDLELLYEEYSLLKKGMFLGGASVNATEAEQKFLATFNMWSEARASVKVEHTLKNDRVGEVPESQTEKARIATLDAFHDYVPIMKGSILGLRDAERSAQEELGRKRGIVRGILSMEGDRSIGEVVRVDFSGLRERIQLYQKHVLRTISSYLHPRLQWEEEQRYVEGQLKRSSWIPSLEDHQQLEPLGQVRRRQALYPEHVAQICTQSHDHELPALEVKIVELDVVREGDTDIETLLQQVRQEISSKNGYNGNKMPSSLEEEERMERSQYRYRRHDPYRPSKPGSRKEKKIVADLKQHARDYLFKDFFKAVAGDGPENHGSCARN</sequence>
<dbReference type="InterPro" id="IPR010730">
    <property type="entry name" value="HET"/>
</dbReference>
<gene>
    <name evidence="3" type="ORF">BDV96DRAFT_607749</name>
</gene>
<evidence type="ECO:0000259" key="2">
    <source>
        <dbReference type="Pfam" id="PF06985"/>
    </source>
</evidence>
<proteinExistence type="predicted"/>
<evidence type="ECO:0000313" key="4">
    <source>
        <dbReference type="Proteomes" id="UP000799770"/>
    </source>
</evidence>
<feature type="compositionally biased region" description="Polar residues" evidence="1">
    <location>
        <begin position="686"/>
        <end position="695"/>
    </location>
</feature>
<dbReference type="Pfam" id="PF06985">
    <property type="entry name" value="HET"/>
    <property type="match status" value="1"/>
</dbReference>